<evidence type="ECO:0000256" key="1">
    <source>
        <dbReference type="SAM" id="MobiDB-lite"/>
    </source>
</evidence>
<dbReference type="InterPro" id="IPR018958">
    <property type="entry name" value="Knr4/Smi1-like_dom"/>
</dbReference>
<name>A0ABP9IBD8_9ACTN</name>
<protein>
    <recommendedName>
        <fullName evidence="2">Knr4/Smi1-like domain-containing protein</fullName>
    </recommendedName>
</protein>
<evidence type="ECO:0000313" key="4">
    <source>
        <dbReference type="Proteomes" id="UP001500466"/>
    </source>
</evidence>
<evidence type="ECO:0000259" key="2">
    <source>
        <dbReference type="SMART" id="SM00860"/>
    </source>
</evidence>
<feature type="domain" description="Knr4/Smi1-like" evidence="2">
    <location>
        <begin position="20"/>
        <end position="110"/>
    </location>
</feature>
<dbReference type="EMBL" id="BAABHS010000048">
    <property type="protein sequence ID" value="GAA4993034.1"/>
    <property type="molecule type" value="Genomic_DNA"/>
</dbReference>
<dbReference type="SMART" id="SM00860">
    <property type="entry name" value="SMI1_KNR4"/>
    <property type="match status" value="1"/>
</dbReference>
<dbReference type="Proteomes" id="UP001500466">
    <property type="component" value="Unassembled WGS sequence"/>
</dbReference>
<dbReference type="InterPro" id="IPR037883">
    <property type="entry name" value="Knr4/Smi1-like_sf"/>
</dbReference>
<organism evidence="3 4">
    <name type="scientific">Yinghuangia aomiensis</name>
    <dbReference type="NCBI Taxonomy" id="676205"/>
    <lineage>
        <taxon>Bacteria</taxon>
        <taxon>Bacillati</taxon>
        <taxon>Actinomycetota</taxon>
        <taxon>Actinomycetes</taxon>
        <taxon>Kitasatosporales</taxon>
        <taxon>Streptomycetaceae</taxon>
        <taxon>Yinghuangia</taxon>
    </lineage>
</organism>
<dbReference type="SUPFAM" id="SSF160631">
    <property type="entry name" value="SMI1/KNR4-like"/>
    <property type="match status" value="1"/>
</dbReference>
<proteinExistence type="predicted"/>
<accession>A0ABP9IBD8</accession>
<feature type="region of interest" description="Disordered" evidence="1">
    <location>
        <begin position="1"/>
        <end position="32"/>
    </location>
</feature>
<dbReference type="Pfam" id="PF09346">
    <property type="entry name" value="SMI1_KNR4"/>
    <property type="match status" value="1"/>
</dbReference>
<feature type="compositionally biased region" description="Basic and acidic residues" evidence="1">
    <location>
        <begin position="85"/>
        <end position="97"/>
    </location>
</feature>
<feature type="region of interest" description="Disordered" evidence="1">
    <location>
        <begin position="76"/>
        <end position="105"/>
    </location>
</feature>
<dbReference type="RefSeq" id="WP_425585248.1">
    <property type="nucleotide sequence ID" value="NZ_BAABHS010000048.1"/>
</dbReference>
<evidence type="ECO:0000313" key="3">
    <source>
        <dbReference type="EMBL" id="GAA4993034.1"/>
    </source>
</evidence>
<keyword evidence="4" id="KW-1185">Reference proteome</keyword>
<comment type="caution">
    <text evidence="3">The sequence shown here is derived from an EMBL/GenBank/DDBJ whole genome shotgun (WGS) entry which is preliminary data.</text>
</comment>
<gene>
    <name evidence="3" type="ORF">GCM10023205_77130</name>
</gene>
<reference evidence="4" key="1">
    <citation type="journal article" date="2019" name="Int. J. Syst. Evol. Microbiol.">
        <title>The Global Catalogue of Microorganisms (GCM) 10K type strain sequencing project: providing services to taxonomists for standard genome sequencing and annotation.</title>
        <authorList>
            <consortium name="The Broad Institute Genomics Platform"/>
            <consortium name="The Broad Institute Genome Sequencing Center for Infectious Disease"/>
            <person name="Wu L."/>
            <person name="Ma J."/>
        </authorList>
    </citation>
    <scope>NUCLEOTIDE SEQUENCE [LARGE SCALE GENOMIC DNA]</scope>
    <source>
        <strain evidence="4">JCM 17986</strain>
    </source>
</reference>
<sequence length="115" mass="12312">MVGKHDDHPSTQGGAAGSPGADEERLAAAEARIGHRLPPSLRSFLQVTDGWLNAGNFVRRLAGTADPALLDEAEAARYADVPPSSDREAQERRERPWDPGGIPWSSFLRLAAGLT</sequence>